<feature type="region of interest" description="Disordered" evidence="8">
    <location>
        <begin position="476"/>
        <end position="500"/>
    </location>
</feature>
<evidence type="ECO:0000259" key="9">
    <source>
        <dbReference type="PROSITE" id="PS50011"/>
    </source>
</evidence>
<dbReference type="Gene3D" id="3.30.200.20">
    <property type="entry name" value="Phosphorylase Kinase, domain 1"/>
    <property type="match status" value="1"/>
</dbReference>
<dbReference type="Gene3D" id="1.10.510.10">
    <property type="entry name" value="Transferase(Phosphotransferase) domain 1"/>
    <property type="match status" value="1"/>
</dbReference>
<dbReference type="PANTHER" id="PTHR43289:SF6">
    <property type="entry name" value="SERINE_THREONINE-PROTEIN KINASE NEKL-3"/>
    <property type="match status" value="1"/>
</dbReference>
<proteinExistence type="predicted"/>
<dbReference type="InterPro" id="IPR000719">
    <property type="entry name" value="Prot_kinase_dom"/>
</dbReference>
<evidence type="ECO:0000313" key="11">
    <source>
        <dbReference type="Proteomes" id="UP000621500"/>
    </source>
</evidence>
<dbReference type="CDD" id="cd14014">
    <property type="entry name" value="STKc_PknB_like"/>
    <property type="match status" value="1"/>
</dbReference>
<evidence type="ECO:0000256" key="3">
    <source>
        <dbReference type="ARBA" id="ARBA00022679"/>
    </source>
</evidence>
<organism evidence="10 11">
    <name type="scientific">Plantactinospora mayteni</name>
    <dbReference type="NCBI Taxonomy" id="566021"/>
    <lineage>
        <taxon>Bacteria</taxon>
        <taxon>Bacillati</taxon>
        <taxon>Actinomycetota</taxon>
        <taxon>Actinomycetes</taxon>
        <taxon>Micromonosporales</taxon>
        <taxon>Micromonosporaceae</taxon>
        <taxon>Plantactinospora</taxon>
    </lineage>
</organism>
<name>A0ABQ4F2U2_9ACTN</name>
<evidence type="ECO:0000256" key="6">
    <source>
        <dbReference type="ARBA" id="ARBA00022840"/>
    </source>
</evidence>
<dbReference type="PROSITE" id="PS50011">
    <property type="entry name" value="PROTEIN_KINASE_DOM"/>
    <property type="match status" value="1"/>
</dbReference>
<feature type="domain" description="Protein kinase" evidence="9">
    <location>
        <begin position="8"/>
        <end position="268"/>
    </location>
</feature>
<dbReference type="GO" id="GO:0004674">
    <property type="term" value="F:protein serine/threonine kinase activity"/>
    <property type="evidence" value="ECO:0007669"/>
    <property type="project" value="UniProtKB-KW"/>
</dbReference>
<dbReference type="InterPro" id="IPR011009">
    <property type="entry name" value="Kinase-like_dom_sf"/>
</dbReference>
<evidence type="ECO:0000256" key="8">
    <source>
        <dbReference type="SAM" id="MobiDB-lite"/>
    </source>
</evidence>
<keyword evidence="3" id="KW-0808">Transferase</keyword>
<sequence length="500" mass="52506">MPHKIGRYRVTRRLGSGAFATVWLAEDDALESSVAIKVLADNWAHQADIRARFGQEARIMRRADSERLVRVLDIGELPDGRPYFVMTYAAGGTLADRLAAGPMLVPHALRTGADIARSVAVLHEIGVLHRDLKPSNVLFDRAADEERVLVADLGLAKAIAHASGFTVVAGTPGYMAPEQARPGGGLDVRADVYAIGALTYHMLTGRAPGTAEHGLVGSVPSRPALRPSKLRPGIPTYVDEVVLRALHRDPHRRWASAAAFAEALDKTVDIARARDQVRAHRWRRRALRVPAGAVTIVAATLALSGSAGPAGAFAPGWVRVSDASSMLSIAVPAGWAKQLKDAGWNPGTVRLAPGQAPGLLVGPDLSAWPDPGSGVPGVFAGASRSLGAGQAAPALPAHNGCTPHPARPVAVGGLTGWVRAWAGCHGTSISFSEVLLTPADNGYGVYIQIKQVDQIERTDQILDSLRVKNSLVPQATGSGTVIPRSAPDRPSLAATPPQSG</sequence>
<keyword evidence="5 10" id="KW-0418">Kinase</keyword>
<accession>A0ABQ4F2U2</accession>
<dbReference type="PROSITE" id="PS00107">
    <property type="entry name" value="PROTEIN_KINASE_ATP"/>
    <property type="match status" value="1"/>
</dbReference>
<gene>
    <name evidence="10" type="ORF">Pma05_78010</name>
</gene>
<dbReference type="InterPro" id="IPR017441">
    <property type="entry name" value="Protein_kinase_ATP_BS"/>
</dbReference>
<dbReference type="EC" id="2.7.11.1" evidence="1"/>
<reference evidence="10 11" key="1">
    <citation type="submission" date="2021-01" db="EMBL/GenBank/DDBJ databases">
        <title>Whole genome shotgun sequence of Plantactinospora mayteni NBRC 109088.</title>
        <authorList>
            <person name="Komaki H."/>
            <person name="Tamura T."/>
        </authorList>
    </citation>
    <scope>NUCLEOTIDE SEQUENCE [LARGE SCALE GENOMIC DNA]</scope>
    <source>
        <strain evidence="10 11">NBRC 109088</strain>
    </source>
</reference>
<dbReference type="SMART" id="SM00220">
    <property type="entry name" value="S_TKc"/>
    <property type="match status" value="1"/>
</dbReference>
<dbReference type="PANTHER" id="PTHR43289">
    <property type="entry name" value="MITOGEN-ACTIVATED PROTEIN KINASE KINASE KINASE 20-RELATED"/>
    <property type="match status" value="1"/>
</dbReference>
<keyword evidence="6 7" id="KW-0067">ATP-binding</keyword>
<evidence type="ECO:0000256" key="4">
    <source>
        <dbReference type="ARBA" id="ARBA00022741"/>
    </source>
</evidence>
<protein>
    <recommendedName>
        <fullName evidence="1">non-specific serine/threonine protein kinase</fullName>
        <ecNumber evidence="1">2.7.11.1</ecNumber>
    </recommendedName>
</protein>
<keyword evidence="4 7" id="KW-0547">Nucleotide-binding</keyword>
<comment type="caution">
    <text evidence="10">The sequence shown here is derived from an EMBL/GenBank/DDBJ whole genome shotgun (WGS) entry which is preliminary data.</text>
</comment>
<keyword evidence="11" id="KW-1185">Reference proteome</keyword>
<keyword evidence="2 10" id="KW-0723">Serine/threonine-protein kinase</keyword>
<evidence type="ECO:0000256" key="7">
    <source>
        <dbReference type="PROSITE-ProRule" id="PRU10141"/>
    </source>
</evidence>
<evidence type="ECO:0000256" key="5">
    <source>
        <dbReference type="ARBA" id="ARBA00022777"/>
    </source>
</evidence>
<evidence type="ECO:0000256" key="1">
    <source>
        <dbReference type="ARBA" id="ARBA00012513"/>
    </source>
</evidence>
<feature type="binding site" evidence="7">
    <location>
        <position position="37"/>
    </location>
    <ligand>
        <name>ATP</name>
        <dbReference type="ChEBI" id="CHEBI:30616"/>
    </ligand>
</feature>
<dbReference type="Proteomes" id="UP000621500">
    <property type="component" value="Unassembled WGS sequence"/>
</dbReference>
<dbReference type="EMBL" id="BONX01000066">
    <property type="protein sequence ID" value="GIH01229.1"/>
    <property type="molecule type" value="Genomic_DNA"/>
</dbReference>
<dbReference type="Pfam" id="PF00069">
    <property type="entry name" value="Pkinase"/>
    <property type="match status" value="1"/>
</dbReference>
<dbReference type="PROSITE" id="PS00108">
    <property type="entry name" value="PROTEIN_KINASE_ST"/>
    <property type="match status" value="1"/>
</dbReference>
<dbReference type="RefSeq" id="WP_203862511.1">
    <property type="nucleotide sequence ID" value="NZ_BAAAZQ010000037.1"/>
</dbReference>
<evidence type="ECO:0000256" key="2">
    <source>
        <dbReference type="ARBA" id="ARBA00022527"/>
    </source>
</evidence>
<dbReference type="SUPFAM" id="SSF56112">
    <property type="entry name" value="Protein kinase-like (PK-like)"/>
    <property type="match status" value="1"/>
</dbReference>
<evidence type="ECO:0000313" key="10">
    <source>
        <dbReference type="EMBL" id="GIH01229.1"/>
    </source>
</evidence>
<dbReference type="InterPro" id="IPR008271">
    <property type="entry name" value="Ser/Thr_kinase_AS"/>
</dbReference>